<comment type="caution">
    <text evidence="1">The sequence shown here is derived from an EMBL/GenBank/DDBJ whole genome shotgun (WGS) entry which is preliminary data.</text>
</comment>
<sequence length="129" mass="14290">MLVISGVIESRFFAPVRLYTPSYAGADNWTADNHKQTDENGIQIMVNSNYTCTYSATTVHTTLCRNKSTNETGGISSFRIDPLYTIDASCYTTESFLNSIRIPWYSPVTCKTGYSTAGIMVSETLKPCD</sequence>
<protein>
    <submittedName>
        <fullName evidence="1">Uncharacterized protein</fullName>
    </submittedName>
</protein>
<accession>A0A2K0UPY5</accession>
<reference evidence="1 2" key="1">
    <citation type="submission" date="2017-06" db="EMBL/GenBank/DDBJ databases">
        <title>Genome of Fusarium nygamai isolate CS10214.</title>
        <authorList>
            <person name="Gardiner D.M."/>
            <person name="Obanor F."/>
            <person name="Kazan K."/>
        </authorList>
    </citation>
    <scope>NUCLEOTIDE SEQUENCE [LARGE SCALE GENOMIC DNA]</scope>
    <source>
        <strain evidence="1 2">CS10214</strain>
    </source>
</reference>
<dbReference type="EMBL" id="MTQA01000416">
    <property type="protein sequence ID" value="PNP59844.1"/>
    <property type="molecule type" value="Genomic_DNA"/>
</dbReference>
<keyword evidence="2" id="KW-1185">Reference proteome</keyword>
<proteinExistence type="predicted"/>
<dbReference type="AlphaFoldDB" id="A0A2K0UPY5"/>
<evidence type="ECO:0000313" key="1">
    <source>
        <dbReference type="EMBL" id="PNP59844.1"/>
    </source>
</evidence>
<name>A0A2K0UPY5_GIBNY</name>
<gene>
    <name evidence="1" type="ORF">FNYG_14822</name>
</gene>
<organism evidence="1 2">
    <name type="scientific">Gibberella nygamai</name>
    <name type="common">Bean root rot disease fungus</name>
    <name type="synonym">Fusarium nygamai</name>
    <dbReference type="NCBI Taxonomy" id="42673"/>
    <lineage>
        <taxon>Eukaryota</taxon>
        <taxon>Fungi</taxon>
        <taxon>Dikarya</taxon>
        <taxon>Ascomycota</taxon>
        <taxon>Pezizomycotina</taxon>
        <taxon>Sordariomycetes</taxon>
        <taxon>Hypocreomycetidae</taxon>
        <taxon>Hypocreales</taxon>
        <taxon>Nectriaceae</taxon>
        <taxon>Fusarium</taxon>
        <taxon>Fusarium fujikuroi species complex</taxon>
    </lineage>
</organism>
<evidence type="ECO:0000313" key="2">
    <source>
        <dbReference type="Proteomes" id="UP000236664"/>
    </source>
</evidence>
<dbReference type="Proteomes" id="UP000236664">
    <property type="component" value="Unassembled WGS sequence"/>
</dbReference>